<dbReference type="PANTHER" id="PTHR44169:SF6">
    <property type="entry name" value="NADPH-DEPENDENT 1-ACYLDIHYDROXYACETONE PHOSPHATE REDUCTASE"/>
    <property type="match status" value="1"/>
</dbReference>
<dbReference type="PATRIC" id="fig|1609981.3.peg.612"/>
<dbReference type="SUPFAM" id="SSF51735">
    <property type="entry name" value="NAD(P)-binding Rossmann-fold domains"/>
    <property type="match status" value="1"/>
</dbReference>
<accession>A0A0G3EGE9</accession>
<name>A0A0G3EGE9_9BACT</name>
<evidence type="ECO:0000313" key="3">
    <source>
        <dbReference type="EMBL" id="AKJ63860.1"/>
    </source>
</evidence>
<keyword evidence="2 3" id="KW-0560">Oxidoreductase</keyword>
<dbReference type="CDD" id="cd05374">
    <property type="entry name" value="17beta-HSD-like_SDR_c"/>
    <property type="match status" value="1"/>
</dbReference>
<keyword evidence="4" id="KW-1185">Reference proteome</keyword>
<evidence type="ECO:0000256" key="1">
    <source>
        <dbReference type="ARBA" id="ARBA00006484"/>
    </source>
</evidence>
<proteinExistence type="inferred from homology"/>
<dbReference type="PRINTS" id="PR00081">
    <property type="entry name" value="GDHRDH"/>
</dbReference>
<sequence>MKAAPVEFKSVLITGCSSGIGRAAARMLKTRGWEVLPTARKEEDLASLREEGFSPRKIELADEDSVSGLLNQLQHDGRLPGALVNNAGYGQPGAIEDLNRELLRRQFEVNVFGLQQLANGFVPSFRKRGCGRIVHVSSMLGRLSMPLNGAYSASKFALESLADAQRVELHDSGVAVSLIEPGPIYTEFHASARRRGSATLRTPHSPFLPLYEKFEHADRAPRTAARFALPPEAVARKIVHALESPHPRIRYRVTIPALLGEAAQRLLPACWIDAAFRAGLRRFSAAPATSDEPVQN</sequence>
<organism evidence="3 4">
    <name type="scientific">Kiritimatiella glycovorans</name>
    <dbReference type="NCBI Taxonomy" id="1307763"/>
    <lineage>
        <taxon>Bacteria</taxon>
        <taxon>Pseudomonadati</taxon>
        <taxon>Kiritimatiellota</taxon>
        <taxon>Kiritimatiellia</taxon>
        <taxon>Kiritimatiellales</taxon>
        <taxon>Kiritimatiellaceae</taxon>
        <taxon>Kiritimatiella</taxon>
    </lineage>
</organism>
<dbReference type="Gene3D" id="3.40.50.720">
    <property type="entry name" value="NAD(P)-binding Rossmann-like Domain"/>
    <property type="match status" value="1"/>
</dbReference>
<dbReference type="PANTHER" id="PTHR44169">
    <property type="entry name" value="NADPH-DEPENDENT 1-ACYLDIHYDROXYACETONE PHOSPHATE REDUCTASE"/>
    <property type="match status" value="1"/>
</dbReference>
<reference evidence="4" key="1">
    <citation type="submission" date="2015-02" db="EMBL/GenBank/DDBJ databases">
        <title>Description and complete genome sequence of the first cultured representative of the subdivision 5 of the Verrucomicrobia phylum.</title>
        <authorList>
            <person name="Spring S."/>
            <person name="Bunk B."/>
            <person name="Sproer C."/>
            <person name="Klenk H.-P."/>
        </authorList>
    </citation>
    <scope>NUCLEOTIDE SEQUENCE [LARGE SCALE GENOMIC DNA]</scope>
    <source>
        <strain evidence="4">L21-Fru-AB</strain>
    </source>
</reference>
<dbReference type="Proteomes" id="UP000035268">
    <property type="component" value="Chromosome"/>
</dbReference>
<dbReference type="GO" id="GO:0016491">
    <property type="term" value="F:oxidoreductase activity"/>
    <property type="evidence" value="ECO:0007669"/>
    <property type="project" value="UniProtKB-KW"/>
</dbReference>
<evidence type="ECO:0000313" key="4">
    <source>
        <dbReference type="Proteomes" id="UP000035268"/>
    </source>
</evidence>
<dbReference type="Pfam" id="PF00106">
    <property type="entry name" value="adh_short"/>
    <property type="match status" value="1"/>
</dbReference>
<dbReference type="PROSITE" id="PS00061">
    <property type="entry name" value="ADH_SHORT"/>
    <property type="match status" value="1"/>
</dbReference>
<dbReference type="InterPro" id="IPR036291">
    <property type="entry name" value="NAD(P)-bd_dom_sf"/>
</dbReference>
<dbReference type="AlphaFoldDB" id="A0A0G3EGE9"/>
<reference evidence="3 4" key="2">
    <citation type="journal article" date="2016" name="ISME J.">
        <title>Characterization of the first cultured representative of Verrucomicrobia subdivision 5 indicates the proposal of a novel phylum.</title>
        <authorList>
            <person name="Spring S."/>
            <person name="Bunk B."/>
            <person name="Sproer C."/>
            <person name="Schumann P."/>
            <person name="Rohde M."/>
            <person name="Tindall B.J."/>
            <person name="Klenk H.P."/>
        </authorList>
    </citation>
    <scope>NUCLEOTIDE SEQUENCE [LARGE SCALE GENOMIC DNA]</scope>
    <source>
        <strain evidence="3 4">L21-Fru-AB</strain>
    </source>
</reference>
<evidence type="ECO:0000256" key="2">
    <source>
        <dbReference type="ARBA" id="ARBA00023002"/>
    </source>
</evidence>
<dbReference type="InterPro" id="IPR002347">
    <property type="entry name" value="SDR_fam"/>
</dbReference>
<dbReference type="EC" id="1.1.1.313" evidence="3"/>
<dbReference type="InterPro" id="IPR020904">
    <property type="entry name" value="Sc_DH/Rdtase_CS"/>
</dbReference>
<comment type="similarity">
    <text evidence="1">Belongs to the short-chain dehydrogenases/reductases (SDR) family.</text>
</comment>
<dbReference type="EMBL" id="CP010904">
    <property type="protein sequence ID" value="AKJ63860.1"/>
    <property type="molecule type" value="Genomic_DNA"/>
</dbReference>
<dbReference type="KEGG" id="vbl:L21SP4_00590"/>
<gene>
    <name evidence="3" type="primary">isfD</name>
    <name evidence="3" type="ORF">L21SP4_00590</name>
</gene>
<protein>
    <submittedName>
        <fullName evidence="3">Sulfoacetaldehyde reductase</fullName>
        <ecNumber evidence="3">1.1.1.313</ecNumber>
    </submittedName>
</protein>